<sequence length="774" mass="82992">MKKSVLATLIISSLGLTACGGGSGSNNDSTDSNTSPTEVTTAGVVNKGIVKSGLVAVCEATVANTSQERCVSPLLTTTTNEKGQFSLTGLPANKALLVVVTKGNGTQMKCDYVGCQDANGNPIEFGEWMTVPNDFKLLAVIASSGEIKTANVNSLTNLAAKKAIELTGSLDLTTDIVNNSNAIIGKALGLTKPITEMGSVDITDANAIAGSDNEDLRAAILSASIEQSRKSGSVNIDDLIDYDANGKLAVNKNIVSQIQADTTQVVSQAKAHSKNQGNAGSKLDNADQDVSAIDPDNIEIGIDIDKPVANAVVQAKDFIKQIRTVYTAASDAGDLNTGLTNFADELSDISSIAQEDTEMLLENVNGAIIAISEAMKPDANFEGNMLLTNNNYYVYKDGDQYTVQQNGVSLVATGSYDHSTKTVTETDQNCNYSEFCTKTTTEEIRTNITLNELSANYNDAWLNTSQSHVVLSANITRKETGNYSSTPTNEGNIYVDESSTSEVSQVNTLKLQLSEATLTYFSYQENFSYPNTFSGNITLIADDISSADFNSYTYNENWNGSGADWSNESKDSSIIEAKSLTFKIDGVIASNGQAVSALMDIRLNNIGGYVHLRDITHTVSGRYCSWWSDWDNRCYTRSEEIITEESFETKDSFIRANVKMALGANILNANNTPVATGLSLDISRNDYNLIEVDAGVTYNGKDTYLSTSYKPYSDTNTPYVSLRDGKGLVATLTEKGEDDIGGTIYVNGKSTGTIGTTNNNLLLIRYTDGSFESM</sequence>
<dbReference type="AlphaFoldDB" id="A0A7X4W8K5"/>
<feature type="region of interest" description="Disordered" evidence="1">
    <location>
        <begin position="269"/>
        <end position="288"/>
    </location>
</feature>
<evidence type="ECO:0000256" key="2">
    <source>
        <dbReference type="SAM" id="SignalP"/>
    </source>
</evidence>
<accession>A0A7X4W8K5</accession>
<protein>
    <submittedName>
        <fullName evidence="3">Uncharacterized protein</fullName>
    </submittedName>
</protein>
<evidence type="ECO:0000313" key="4">
    <source>
        <dbReference type="Proteomes" id="UP000465712"/>
    </source>
</evidence>
<proteinExistence type="predicted"/>
<dbReference type="EMBL" id="WXWW01000043">
    <property type="protein sequence ID" value="NAW64073.1"/>
    <property type="molecule type" value="Genomic_DNA"/>
</dbReference>
<feature type="chain" id="PRO_5030681305" evidence="2">
    <location>
        <begin position="19"/>
        <end position="774"/>
    </location>
</feature>
<keyword evidence="2" id="KW-0732">Signal</keyword>
<dbReference type="RefSeq" id="WP_161442624.1">
    <property type="nucleotide sequence ID" value="NZ_WXWW01000043.1"/>
</dbReference>
<gene>
    <name evidence="3" type="ORF">CAG72_02485</name>
</gene>
<dbReference type="Proteomes" id="UP000465712">
    <property type="component" value="Unassembled WGS sequence"/>
</dbReference>
<feature type="signal peptide" evidence="2">
    <location>
        <begin position="1"/>
        <end position="18"/>
    </location>
</feature>
<name>A0A7X4W8K5_9GAMM</name>
<dbReference type="PROSITE" id="PS51257">
    <property type="entry name" value="PROKAR_LIPOPROTEIN"/>
    <property type="match status" value="1"/>
</dbReference>
<comment type="caution">
    <text evidence="3">The sequence shown here is derived from an EMBL/GenBank/DDBJ whole genome shotgun (WGS) entry which is preliminary data.</text>
</comment>
<evidence type="ECO:0000313" key="3">
    <source>
        <dbReference type="EMBL" id="NAW64073.1"/>
    </source>
</evidence>
<organism evidence="3 4">
    <name type="scientific">Photobacterium halotolerans</name>
    <dbReference type="NCBI Taxonomy" id="265726"/>
    <lineage>
        <taxon>Bacteria</taxon>
        <taxon>Pseudomonadati</taxon>
        <taxon>Pseudomonadota</taxon>
        <taxon>Gammaproteobacteria</taxon>
        <taxon>Vibrionales</taxon>
        <taxon>Vibrionaceae</taxon>
        <taxon>Photobacterium</taxon>
    </lineage>
</organism>
<evidence type="ECO:0000256" key="1">
    <source>
        <dbReference type="SAM" id="MobiDB-lite"/>
    </source>
</evidence>
<reference evidence="3 4" key="1">
    <citation type="submission" date="2017-05" db="EMBL/GenBank/DDBJ databases">
        <title>High clonality and local adaptation shapes Vibrionaceae linages within an endangered oasis.</title>
        <authorList>
            <person name="Vazquez-Rosas-Landa M."/>
        </authorList>
    </citation>
    <scope>NUCLEOTIDE SEQUENCE [LARGE SCALE GENOMIC DNA]</scope>
    <source>
        <strain evidence="3 4">P46_P4S1P180</strain>
    </source>
</reference>